<evidence type="ECO:0000313" key="2">
    <source>
        <dbReference type="Proteomes" id="UP000442694"/>
    </source>
</evidence>
<gene>
    <name evidence="1" type="ORF">GCL57_10075</name>
</gene>
<reference evidence="1 2" key="1">
    <citation type="submission" date="2019-10" db="EMBL/GenBank/DDBJ databases">
        <title>New genus of Silvanigrellaceae.</title>
        <authorList>
            <person name="Pitt A."/>
            <person name="Hahn M.W."/>
        </authorList>
    </citation>
    <scope>NUCLEOTIDE SEQUENCE [LARGE SCALE GENOMIC DNA]</scope>
    <source>
        <strain evidence="1 2">33A1-SZDP</strain>
    </source>
</reference>
<dbReference type="AlphaFoldDB" id="A0A833JCL3"/>
<proteinExistence type="predicted"/>
<dbReference type="RefSeq" id="WP_152213218.1">
    <property type="nucleotide sequence ID" value="NZ_WFLN01000007.1"/>
</dbReference>
<sequence>MFKENNSISELIKLFKNRNVSLYHACQLKDFKTYLNLNGVPSRSLMETKNYDFTRFETDKFDQQNGNWDKIFGNLSDFSNFFHSGSNSVPNPYGPILIKMNFDGIMNSKDIAICLRSAGASGFDRKNESLCSIEEVNRIFKFPKSTVGKNFFIRSKEELKENFSDKKNIIVEGSPEISITKYNQIIELNYFIEIIVDPINIEGLNLLEIVQEIASSYEINNEIIKIRNKVNNNYTELIKSINYGVKSLDDIEKGNYLEELKKWAKVVRNNRLGYMFERFSEYLYAGTIEEMTSLKKINLSKSV</sequence>
<accession>A0A833JCL3</accession>
<protein>
    <submittedName>
        <fullName evidence="1">Uncharacterized protein</fullName>
    </submittedName>
</protein>
<keyword evidence="2" id="KW-1185">Reference proteome</keyword>
<organism evidence="1 2">
    <name type="scientific">Fluviispira multicolorata</name>
    <dbReference type="NCBI Taxonomy" id="2654512"/>
    <lineage>
        <taxon>Bacteria</taxon>
        <taxon>Pseudomonadati</taxon>
        <taxon>Bdellovibrionota</taxon>
        <taxon>Oligoflexia</taxon>
        <taxon>Silvanigrellales</taxon>
        <taxon>Silvanigrellaceae</taxon>
        <taxon>Fluviispira</taxon>
    </lineage>
</organism>
<dbReference type="Proteomes" id="UP000442694">
    <property type="component" value="Unassembled WGS sequence"/>
</dbReference>
<evidence type="ECO:0000313" key="1">
    <source>
        <dbReference type="EMBL" id="KAB8029875.1"/>
    </source>
</evidence>
<comment type="caution">
    <text evidence="1">The sequence shown here is derived from an EMBL/GenBank/DDBJ whole genome shotgun (WGS) entry which is preliminary data.</text>
</comment>
<name>A0A833JCL3_9BACT</name>
<dbReference type="EMBL" id="WFLN01000007">
    <property type="protein sequence ID" value="KAB8029875.1"/>
    <property type="molecule type" value="Genomic_DNA"/>
</dbReference>